<keyword evidence="5" id="KW-0677">Repeat</keyword>
<dbReference type="InterPro" id="IPR005637">
    <property type="entry name" value="TAP_C_dom"/>
</dbReference>
<dbReference type="Gene3D" id="3.80.10.10">
    <property type="entry name" value="Ribonuclease Inhibitor"/>
    <property type="match status" value="1"/>
</dbReference>
<evidence type="ECO:0000256" key="3">
    <source>
        <dbReference type="ARBA" id="ARBA00022448"/>
    </source>
</evidence>
<evidence type="ECO:0000313" key="11">
    <source>
        <dbReference type="Proteomes" id="UP001152798"/>
    </source>
</evidence>
<feature type="domain" description="TAP-C" evidence="9">
    <location>
        <begin position="481"/>
        <end position="535"/>
    </location>
</feature>
<evidence type="ECO:0000259" key="9">
    <source>
        <dbReference type="PROSITE" id="PS51281"/>
    </source>
</evidence>
<keyword evidence="6" id="KW-0509">mRNA transport</keyword>
<accession>A0A9P0HJF7</accession>
<dbReference type="GO" id="GO:0016973">
    <property type="term" value="P:poly(A)+ mRNA export from nucleus"/>
    <property type="evidence" value="ECO:0007669"/>
    <property type="project" value="TreeGrafter"/>
</dbReference>
<keyword evidence="3" id="KW-0813">Transport</keyword>
<dbReference type="PANTHER" id="PTHR10662:SF22">
    <property type="entry name" value="NUCLEAR RNA EXPORT FACTOR 1"/>
    <property type="match status" value="1"/>
</dbReference>
<dbReference type="SUPFAM" id="SSF52058">
    <property type="entry name" value="L domain-like"/>
    <property type="match status" value="1"/>
</dbReference>
<keyword evidence="11" id="KW-1185">Reference proteome</keyword>
<dbReference type="GO" id="GO:0003723">
    <property type="term" value="F:RNA binding"/>
    <property type="evidence" value="ECO:0007669"/>
    <property type="project" value="TreeGrafter"/>
</dbReference>
<dbReference type="CDD" id="cd14342">
    <property type="entry name" value="UBA_TAP-C"/>
    <property type="match status" value="1"/>
</dbReference>
<dbReference type="InterPro" id="IPR002075">
    <property type="entry name" value="NTF2_dom"/>
</dbReference>
<dbReference type="PROSITE" id="PS50177">
    <property type="entry name" value="NTF2_DOMAIN"/>
    <property type="match status" value="1"/>
</dbReference>
<comment type="subcellular location">
    <subcellularLocation>
        <location evidence="1">Nucleus</location>
    </subcellularLocation>
</comment>
<evidence type="ECO:0000256" key="4">
    <source>
        <dbReference type="ARBA" id="ARBA00022614"/>
    </source>
</evidence>
<protein>
    <submittedName>
        <fullName evidence="10">Uncharacterized protein</fullName>
    </submittedName>
</protein>
<dbReference type="InterPro" id="IPR018222">
    <property type="entry name" value="Nuclear_transport_factor_2_euk"/>
</dbReference>
<dbReference type="Proteomes" id="UP001152798">
    <property type="component" value="Chromosome 5"/>
</dbReference>
<evidence type="ECO:0000256" key="6">
    <source>
        <dbReference type="ARBA" id="ARBA00022816"/>
    </source>
</evidence>
<dbReference type="Gene3D" id="1.10.8.10">
    <property type="entry name" value="DNA helicase RuvA subunit, C-terminal domain"/>
    <property type="match status" value="1"/>
</dbReference>
<dbReference type="Pfam" id="PF22602">
    <property type="entry name" value="NXF_NTF2"/>
    <property type="match status" value="1"/>
</dbReference>
<dbReference type="PROSITE" id="PS51281">
    <property type="entry name" value="TAP_C"/>
    <property type="match status" value="1"/>
</dbReference>
<dbReference type="PANTHER" id="PTHR10662">
    <property type="entry name" value="NUCLEAR RNA EXPORT FACTOR"/>
    <property type="match status" value="1"/>
</dbReference>
<dbReference type="Gene3D" id="3.10.450.50">
    <property type="match status" value="1"/>
</dbReference>
<name>A0A9P0HJF7_NEZVI</name>
<evidence type="ECO:0000256" key="5">
    <source>
        <dbReference type="ARBA" id="ARBA00022737"/>
    </source>
</evidence>
<evidence type="ECO:0000256" key="1">
    <source>
        <dbReference type="ARBA" id="ARBA00004123"/>
    </source>
</evidence>
<reference evidence="10" key="1">
    <citation type="submission" date="2022-01" db="EMBL/GenBank/DDBJ databases">
        <authorList>
            <person name="King R."/>
        </authorList>
    </citation>
    <scope>NUCLEOTIDE SEQUENCE</scope>
</reference>
<evidence type="ECO:0000256" key="2">
    <source>
        <dbReference type="ARBA" id="ARBA00009285"/>
    </source>
</evidence>
<dbReference type="GO" id="GO:0005634">
    <property type="term" value="C:nucleus"/>
    <property type="evidence" value="ECO:0007669"/>
    <property type="project" value="UniProtKB-SubCell"/>
</dbReference>
<dbReference type="InterPro" id="IPR030217">
    <property type="entry name" value="NXF_fam"/>
</dbReference>
<gene>
    <name evidence="10" type="ORF">NEZAVI_LOCUS11591</name>
</gene>
<dbReference type="InterPro" id="IPR032675">
    <property type="entry name" value="LRR_dom_sf"/>
</dbReference>
<dbReference type="InterPro" id="IPR009060">
    <property type="entry name" value="UBA-like_sf"/>
</dbReference>
<dbReference type="Pfam" id="PF24048">
    <property type="entry name" value="LRR_NXF1-5"/>
    <property type="match status" value="1"/>
</dbReference>
<sequence length="535" mass="61572">MAFDNAHISETIGRSDVKTLQSLWNSSDFDTVFGSSHWTRITVADGASYDKEDVLKAVYFSVHPVEVFPCLYQIDGPDSFFLVRNCSLFIRKIALNNLQATDIYGKIRFQLTVTTFYLSTNLEPLNPQFQLRETLKKRTSNDHNTIDLTNLSQDKFLKDVFFTLTVPQCMHSVMNLIKNKYNKSMTKPSTLILQHNNLSTLDNVDFRSSYIKNIDLRYNNLTWDAFQRIPMVRIESLWLDGNPLCSGITGSEYVSKVVAIFDQLKKLDGIDISQTFMAADKDKKIALIKNYICDTSWSNFVDHFCHHYFGLMESPNRHQLGRMYHQRATFSFSAFNSSGTECEWNRLSKYLVYSRNLLTLSDITKAYTSLIVGPEEIVKIINSFPVVQYDPFSFTIEVPIAHKDMVMINISGIFQELDSGLYSFNRSFVLTPHRKNDGEWRISNDMMYLMIASQEQIERSFTKVRTGLTGQFKLVLNPSTNDKDALIPAMCELTKLTKEWSVRLLEEASWDLERALQAFIDELKANQIPMIAFSV</sequence>
<evidence type="ECO:0000259" key="8">
    <source>
        <dbReference type="PROSITE" id="PS50177"/>
    </source>
</evidence>
<dbReference type="SUPFAM" id="SSF54427">
    <property type="entry name" value="NTF2-like"/>
    <property type="match status" value="1"/>
</dbReference>
<keyword evidence="7" id="KW-0539">Nucleus</keyword>
<organism evidence="10 11">
    <name type="scientific">Nezara viridula</name>
    <name type="common">Southern green stink bug</name>
    <name type="synonym">Cimex viridulus</name>
    <dbReference type="NCBI Taxonomy" id="85310"/>
    <lineage>
        <taxon>Eukaryota</taxon>
        <taxon>Metazoa</taxon>
        <taxon>Ecdysozoa</taxon>
        <taxon>Arthropoda</taxon>
        <taxon>Hexapoda</taxon>
        <taxon>Insecta</taxon>
        <taxon>Pterygota</taxon>
        <taxon>Neoptera</taxon>
        <taxon>Paraneoptera</taxon>
        <taxon>Hemiptera</taxon>
        <taxon>Heteroptera</taxon>
        <taxon>Panheteroptera</taxon>
        <taxon>Pentatomomorpha</taxon>
        <taxon>Pentatomoidea</taxon>
        <taxon>Pentatomidae</taxon>
        <taxon>Pentatominae</taxon>
        <taxon>Nezara</taxon>
    </lineage>
</organism>
<keyword evidence="4" id="KW-0433">Leucine-rich repeat</keyword>
<dbReference type="InterPro" id="IPR057125">
    <property type="entry name" value="NXF1/2/3/5-like_LRR"/>
</dbReference>
<dbReference type="SUPFAM" id="SSF46934">
    <property type="entry name" value="UBA-like"/>
    <property type="match status" value="1"/>
</dbReference>
<proteinExistence type="inferred from homology"/>
<evidence type="ECO:0000256" key="7">
    <source>
        <dbReference type="ARBA" id="ARBA00023242"/>
    </source>
</evidence>
<dbReference type="EMBL" id="OV725081">
    <property type="protein sequence ID" value="CAH1402877.1"/>
    <property type="molecule type" value="Genomic_DNA"/>
</dbReference>
<dbReference type="Pfam" id="PF03943">
    <property type="entry name" value="TAP_C"/>
    <property type="match status" value="1"/>
</dbReference>
<dbReference type="SMART" id="SM00804">
    <property type="entry name" value="TAP_C"/>
    <property type="match status" value="1"/>
</dbReference>
<dbReference type="InterPro" id="IPR032710">
    <property type="entry name" value="NTF2-like_dom_sf"/>
</dbReference>
<feature type="domain" description="NTF2" evidence="8">
    <location>
        <begin position="300"/>
        <end position="449"/>
    </location>
</feature>
<dbReference type="OrthoDB" id="25872at2759"/>
<dbReference type="AlphaFoldDB" id="A0A9P0HJF7"/>
<comment type="similarity">
    <text evidence="2">Belongs to the NXF family.</text>
</comment>
<evidence type="ECO:0000313" key="10">
    <source>
        <dbReference type="EMBL" id="CAH1402877.1"/>
    </source>
</evidence>